<dbReference type="EMBL" id="QRYC01000006">
    <property type="protein sequence ID" value="RGU57171.1"/>
    <property type="molecule type" value="Genomic_DNA"/>
</dbReference>
<dbReference type="AlphaFoldDB" id="A0A1Y3YCZ5"/>
<dbReference type="SUPFAM" id="SSF89392">
    <property type="entry name" value="Prokaryotic lipoproteins and lipoprotein localization factors"/>
    <property type="match status" value="1"/>
</dbReference>
<dbReference type="Gene3D" id="2.50.20.10">
    <property type="entry name" value="Lipoprotein localisation LolA/LolB/LppX"/>
    <property type="match status" value="1"/>
</dbReference>
<dbReference type="RefSeq" id="WP_022160673.1">
    <property type="nucleotide sequence ID" value="NZ_CABJFF010000005.1"/>
</dbReference>
<keyword evidence="1" id="KW-0732">Signal</keyword>
<reference evidence="2 3" key="1">
    <citation type="submission" date="2018-08" db="EMBL/GenBank/DDBJ databases">
        <title>A genome reference for cultivated species of the human gut microbiota.</title>
        <authorList>
            <person name="Zou Y."/>
            <person name="Xue W."/>
            <person name="Luo G."/>
        </authorList>
    </citation>
    <scope>NUCLEOTIDE SEQUENCE [LARGE SCALE GENOMIC DNA]</scope>
    <source>
        <strain evidence="2 3">AF16-14</strain>
    </source>
</reference>
<dbReference type="Pfam" id="PF03548">
    <property type="entry name" value="LolA"/>
    <property type="match status" value="1"/>
</dbReference>
<protein>
    <submittedName>
        <fullName evidence="2">Outer membrane lipoprotein carrier protein LolA</fullName>
    </submittedName>
</protein>
<dbReference type="InterPro" id="IPR029046">
    <property type="entry name" value="LolA/LolB/LppX"/>
</dbReference>
<name>A0A1Y3YCZ5_9BACT</name>
<dbReference type="Proteomes" id="UP000284243">
    <property type="component" value="Unassembled WGS sequence"/>
</dbReference>
<keyword evidence="2" id="KW-0449">Lipoprotein</keyword>
<dbReference type="CDD" id="cd16325">
    <property type="entry name" value="LolA"/>
    <property type="match status" value="1"/>
</dbReference>
<accession>A0A1Y3YCZ5</accession>
<evidence type="ECO:0000313" key="3">
    <source>
        <dbReference type="Proteomes" id="UP000284243"/>
    </source>
</evidence>
<evidence type="ECO:0000313" key="2">
    <source>
        <dbReference type="EMBL" id="RGU57171.1"/>
    </source>
</evidence>
<dbReference type="InterPro" id="IPR004564">
    <property type="entry name" value="OM_lipoprot_carrier_LolA-like"/>
</dbReference>
<comment type="caution">
    <text evidence="2">The sequence shown here is derived from an EMBL/GenBank/DDBJ whole genome shotgun (WGS) entry which is preliminary data.</text>
</comment>
<sequence>MRYFMTLLFVLLAYAVFAQNDPKAKEILDKAAAKFKAYPAAEIDFTLTMENPSENIHEMHEGKAWMKGNLYKLNVMDVENYYDGKNIYTYMPEVQEVNIKNPNEEEEEMLNPTTLFDIHNQGFDQKLVSTGNDITYIELFPTDKSRNFTKIGIWVNPATSSIQKVTSFGKDGNNVLITIKSIKQSSPVPADSFFKFDPAKHPEVEVIDLR</sequence>
<proteinExistence type="predicted"/>
<evidence type="ECO:0000256" key="1">
    <source>
        <dbReference type="ARBA" id="ARBA00022729"/>
    </source>
</evidence>
<organism evidence="2 3">
    <name type="scientific">Odoribacter splanchnicus</name>
    <dbReference type="NCBI Taxonomy" id="28118"/>
    <lineage>
        <taxon>Bacteria</taxon>
        <taxon>Pseudomonadati</taxon>
        <taxon>Bacteroidota</taxon>
        <taxon>Bacteroidia</taxon>
        <taxon>Bacteroidales</taxon>
        <taxon>Odoribacteraceae</taxon>
        <taxon>Odoribacter</taxon>
    </lineage>
</organism>
<gene>
    <name evidence="2" type="ORF">DWW57_06345</name>
</gene>